<evidence type="ECO:0000256" key="7">
    <source>
        <dbReference type="ARBA" id="ARBA00023033"/>
    </source>
</evidence>
<protein>
    <submittedName>
        <fullName evidence="8">Cytochrome P450</fullName>
    </submittedName>
</protein>
<evidence type="ECO:0000256" key="2">
    <source>
        <dbReference type="ARBA" id="ARBA00010617"/>
    </source>
</evidence>
<accession>A0A9P5PPR3</accession>
<dbReference type="InterPro" id="IPR050364">
    <property type="entry name" value="Cytochrome_P450_fung"/>
</dbReference>
<dbReference type="InterPro" id="IPR001128">
    <property type="entry name" value="Cyt_P450"/>
</dbReference>
<dbReference type="AlphaFoldDB" id="A0A9P5PPR3"/>
<dbReference type="EMBL" id="JADNRY010000077">
    <property type="protein sequence ID" value="KAF9067149.1"/>
    <property type="molecule type" value="Genomic_DNA"/>
</dbReference>
<keyword evidence="7" id="KW-0503">Monooxygenase</keyword>
<evidence type="ECO:0000256" key="4">
    <source>
        <dbReference type="ARBA" id="ARBA00022723"/>
    </source>
</evidence>
<evidence type="ECO:0000256" key="5">
    <source>
        <dbReference type="ARBA" id="ARBA00023002"/>
    </source>
</evidence>
<evidence type="ECO:0000313" key="9">
    <source>
        <dbReference type="Proteomes" id="UP000772434"/>
    </source>
</evidence>
<dbReference type="PANTHER" id="PTHR46300:SF7">
    <property type="entry name" value="P450, PUTATIVE (EUROFUNG)-RELATED"/>
    <property type="match status" value="1"/>
</dbReference>
<keyword evidence="6" id="KW-0408">Iron</keyword>
<keyword evidence="5" id="KW-0560">Oxidoreductase</keyword>
<keyword evidence="4" id="KW-0479">Metal-binding</keyword>
<gene>
    <name evidence="8" type="ORF">BDP27DRAFT_936991</name>
</gene>
<comment type="similarity">
    <text evidence="2">Belongs to the cytochrome P450 family.</text>
</comment>
<name>A0A9P5PPR3_9AGAR</name>
<dbReference type="GO" id="GO:0020037">
    <property type="term" value="F:heme binding"/>
    <property type="evidence" value="ECO:0007669"/>
    <property type="project" value="InterPro"/>
</dbReference>
<evidence type="ECO:0000313" key="8">
    <source>
        <dbReference type="EMBL" id="KAF9067149.1"/>
    </source>
</evidence>
<sequence length="189" mass="21900">MISTSSTPLVAAILSLAAILWYRNAQRYPAPLPPGPKAYPLIGNIFDLPQSQLWSTFRKWADAYGSIVHVSAFGQRIIVLNDAQYATEMLDKKSRIYSDRPKLTMAGKLVGWDEGPALSQFGERRWSEYRRLLNQFMGTRSKIESFYDVLQQETDAYLENILNDSQNWQKYTRRRYCSHVGVWIQNIRE</sequence>
<dbReference type="Gene3D" id="1.10.630.10">
    <property type="entry name" value="Cytochrome P450"/>
    <property type="match status" value="1"/>
</dbReference>
<evidence type="ECO:0000256" key="1">
    <source>
        <dbReference type="ARBA" id="ARBA00001971"/>
    </source>
</evidence>
<dbReference type="GO" id="GO:0005506">
    <property type="term" value="F:iron ion binding"/>
    <property type="evidence" value="ECO:0007669"/>
    <property type="project" value="InterPro"/>
</dbReference>
<evidence type="ECO:0000256" key="3">
    <source>
        <dbReference type="ARBA" id="ARBA00022617"/>
    </source>
</evidence>
<dbReference type="SUPFAM" id="SSF48264">
    <property type="entry name" value="Cytochrome P450"/>
    <property type="match status" value="1"/>
</dbReference>
<dbReference type="GO" id="GO:0004497">
    <property type="term" value="F:monooxygenase activity"/>
    <property type="evidence" value="ECO:0007669"/>
    <property type="project" value="UniProtKB-KW"/>
</dbReference>
<dbReference type="PANTHER" id="PTHR46300">
    <property type="entry name" value="P450, PUTATIVE (EUROFUNG)-RELATED-RELATED"/>
    <property type="match status" value="1"/>
</dbReference>
<dbReference type="OrthoDB" id="1055148at2759"/>
<comment type="cofactor">
    <cofactor evidence="1">
        <name>heme</name>
        <dbReference type="ChEBI" id="CHEBI:30413"/>
    </cofactor>
</comment>
<keyword evidence="3" id="KW-0349">Heme</keyword>
<dbReference type="Proteomes" id="UP000772434">
    <property type="component" value="Unassembled WGS sequence"/>
</dbReference>
<comment type="caution">
    <text evidence="8">The sequence shown here is derived from an EMBL/GenBank/DDBJ whole genome shotgun (WGS) entry which is preliminary data.</text>
</comment>
<reference evidence="8" key="1">
    <citation type="submission" date="2020-11" db="EMBL/GenBank/DDBJ databases">
        <authorList>
            <consortium name="DOE Joint Genome Institute"/>
            <person name="Ahrendt S."/>
            <person name="Riley R."/>
            <person name="Andreopoulos W."/>
            <person name="Labutti K."/>
            <person name="Pangilinan J."/>
            <person name="Ruiz-Duenas F.J."/>
            <person name="Barrasa J.M."/>
            <person name="Sanchez-Garcia M."/>
            <person name="Camarero S."/>
            <person name="Miyauchi S."/>
            <person name="Serrano A."/>
            <person name="Linde D."/>
            <person name="Babiker R."/>
            <person name="Drula E."/>
            <person name="Ayuso-Fernandez I."/>
            <person name="Pacheco R."/>
            <person name="Padilla G."/>
            <person name="Ferreira P."/>
            <person name="Barriuso J."/>
            <person name="Kellner H."/>
            <person name="Castanera R."/>
            <person name="Alfaro M."/>
            <person name="Ramirez L."/>
            <person name="Pisabarro A.G."/>
            <person name="Kuo A."/>
            <person name="Tritt A."/>
            <person name="Lipzen A."/>
            <person name="He G."/>
            <person name="Yan M."/>
            <person name="Ng V."/>
            <person name="Cullen D."/>
            <person name="Martin F."/>
            <person name="Rosso M.-N."/>
            <person name="Henrissat B."/>
            <person name="Hibbett D."/>
            <person name="Martinez A.T."/>
            <person name="Grigoriev I.V."/>
        </authorList>
    </citation>
    <scope>NUCLEOTIDE SEQUENCE</scope>
    <source>
        <strain evidence="8">AH 40177</strain>
    </source>
</reference>
<evidence type="ECO:0000256" key="6">
    <source>
        <dbReference type="ARBA" id="ARBA00023004"/>
    </source>
</evidence>
<proteinExistence type="inferred from homology"/>
<keyword evidence="9" id="KW-1185">Reference proteome</keyword>
<organism evidence="8 9">
    <name type="scientific">Rhodocollybia butyracea</name>
    <dbReference type="NCBI Taxonomy" id="206335"/>
    <lineage>
        <taxon>Eukaryota</taxon>
        <taxon>Fungi</taxon>
        <taxon>Dikarya</taxon>
        <taxon>Basidiomycota</taxon>
        <taxon>Agaricomycotina</taxon>
        <taxon>Agaricomycetes</taxon>
        <taxon>Agaricomycetidae</taxon>
        <taxon>Agaricales</taxon>
        <taxon>Marasmiineae</taxon>
        <taxon>Omphalotaceae</taxon>
        <taxon>Rhodocollybia</taxon>
    </lineage>
</organism>
<dbReference type="InterPro" id="IPR036396">
    <property type="entry name" value="Cyt_P450_sf"/>
</dbReference>
<dbReference type="Pfam" id="PF00067">
    <property type="entry name" value="p450"/>
    <property type="match status" value="1"/>
</dbReference>
<dbReference type="GO" id="GO:0016705">
    <property type="term" value="F:oxidoreductase activity, acting on paired donors, with incorporation or reduction of molecular oxygen"/>
    <property type="evidence" value="ECO:0007669"/>
    <property type="project" value="InterPro"/>
</dbReference>